<evidence type="ECO:0000313" key="3">
    <source>
        <dbReference type="EMBL" id="MCR2805179.1"/>
    </source>
</evidence>
<dbReference type="Pfam" id="PF08327">
    <property type="entry name" value="AHSA1"/>
    <property type="match status" value="1"/>
</dbReference>
<keyword evidence="4" id="KW-1185">Reference proteome</keyword>
<comment type="caution">
    <text evidence="3">The sequence shown here is derived from an EMBL/GenBank/DDBJ whole genome shotgun (WGS) entry which is preliminary data.</text>
</comment>
<accession>A0A9X2MQV1</accession>
<reference evidence="3" key="1">
    <citation type="submission" date="2022-08" db="EMBL/GenBank/DDBJ databases">
        <title>The genomic sequence of strain Paenibacillus sp. SCIV0701.</title>
        <authorList>
            <person name="Zhao H."/>
        </authorList>
    </citation>
    <scope>NUCLEOTIDE SEQUENCE</scope>
    <source>
        <strain evidence="3">SCIV0701</strain>
    </source>
</reference>
<dbReference type="AlphaFoldDB" id="A0A9X2MQV1"/>
<feature type="domain" description="Activator of Hsp90 ATPase homologue 1/2-like C-terminal" evidence="2">
    <location>
        <begin position="22"/>
        <end position="143"/>
    </location>
</feature>
<proteinExistence type="inferred from homology"/>
<evidence type="ECO:0000313" key="4">
    <source>
        <dbReference type="Proteomes" id="UP001141950"/>
    </source>
</evidence>
<dbReference type="EMBL" id="JANIPJ010000010">
    <property type="protein sequence ID" value="MCR2805179.1"/>
    <property type="molecule type" value="Genomic_DNA"/>
</dbReference>
<protein>
    <submittedName>
        <fullName evidence="3">SRPBCC domain-containing protein</fullName>
    </submittedName>
</protein>
<sequence length="144" mass="15992">MTNPNQESPSKLEDVVKTVTMKAPIAKVWNAVATADGIAAWFMPNDFEPVLGHEFHLNAGPFGQSPCKVLELDPPHRLVFSWDKDWTVTFQLEETEEGTRFTLTHGGWDENTATAFGEKHSVVRERMAGGWVGIVQKLVTVVEG</sequence>
<dbReference type="RefSeq" id="WP_257447177.1">
    <property type="nucleotide sequence ID" value="NZ_JANIPJ010000010.1"/>
</dbReference>
<gene>
    <name evidence="3" type="ORF">NQZ67_14930</name>
</gene>
<evidence type="ECO:0000259" key="2">
    <source>
        <dbReference type="Pfam" id="PF08327"/>
    </source>
</evidence>
<dbReference type="InterPro" id="IPR023393">
    <property type="entry name" value="START-like_dom_sf"/>
</dbReference>
<dbReference type="Gene3D" id="3.30.530.20">
    <property type="match status" value="1"/>
</dbReference>
<dbReference type="CDD" id="cd07814">
    <property type="entry name" value="SRPBCC_CalC_Aha1-like"/>
    <property type="match status" value="1"/>
</dbReference>
<dbReference type="Proteomes" id="UP001141950">
    <property type="component" value="Unassembled WGS sequence"/>
</dbReference>
<dbReference type="InterPro" id="IPR013538">
    <property type="entry name" value="ASHA1/2-like_C"/>
</dbReference>
<evidence type="ECO:0000256" key="1">
    <source>
        <dbReference type="ARBA" id="ARBA00006817"/>
    </source>
</evidence>
<organism evidence="3 4">
    <name type="scientific">Paenibacillus soyae</name>
    <dbReference type="NCBI Taxonomy" id="2969249"/>
    <lineage>
        <taxon>Bacteria</taxon>
        <taxon>Bacillati</taxon>
        <taxon>Bacillota</taxon>
        <taxon>Bacilli</taxon>
        <taxon>Bacillales</taxon>
        <taxon>Paenibacillaceae</taxon>
        <taxon>Paenibacillus</taxon>
    </lineage>
</organism>
<dbReference type="SUPFAM" id="SSF55961">
    <property type="entry name" value="Bet v1-like"/>
    <property type="match status" value="1"/>
</dbReference>
<comment type="similarity">
    <text evidence="1">Belongs to the AHA1 family.</text>
</comment>
<name>A0A9X2MQV1_9BACL</name>